<gene>
    <name evidence="1" type="ORF">HHI36_000770</name>
</gene>
<organism evidence="1 2">
    <name type="scientific">Cryptolaemus montrouzieri</name>
    <dbReference type="NCBI Taxonomy" id="559131"/>
    <lineage>
        <taxon>Eukaryota</taxon>
        <taxon>Metazoa</taxon>
        <taxon>Ecdysozoa</taxon>
        <taxon>Arthropoda</taxon>
        <taxon>Hexapoda</taxon>
        <taxon>Insecta</taxon>
        <taxon>Pterygota</taxon>
        <taxon>Neoptera</taxon>
        <taxon>Endopterygota</taxon>
        <taxon>Coleoptera</taxon>
        <taxon>Polyphaga</taxon>
        <taxon>Cucujiformia</taxon>
        <taxon>Coccinelloidea</taxon>
        <taxon>Coccinellidae</taxon>
        <taxon>Scymninae</taxon>
        <taxon>Scymnini</taxon>
        <taxon>Cryptolaemus</taxon>
    </lineage>
</organism>
<dbReference type="Proteomes" id="UP001516400">
    <property type="component" value="Unassembled WGS sequence"/>
</dbReference>
<reference evidence="1 2" key="1">
    <citation type="journal article" date="2021" name="BMC Biol.">
        <title>Horizontally acquired antibacterial genes associated with adaptive radiation of ladybird beetles.</title>
        <authorList>
            <person name="Li H.S."/>
            <person name="Tang X.F."/>
            <person name="Huang Y.H."/>
            <person name="Xu Z.Y."/>
            <person name="Chen M.L."/>
            <person name="Du X.Y."/>
            <person name="Qiu B.Y."/>
            <person name="Chen P.T."/>
            <person name="Zhang W."/>
            <person name="Slipinski A."/>
            <person name="Escalona H.E."/>
            <person name="Waterhouse R.M."/>
            <person name="Zwick A."/>
            <person name="Pang H."/>
        </authorList>
    </citation>
    <scope>NUCLEOTIDE SEQUENCE [LARGE SCALE GENOMIC DNA]</scope>
    <source>
        <strain evidence="1">SYSU2018</strain>
    </source>
</reference>
<proteinExistence type="predicted"/>
<sequence>MAMRSRSIVEFHSYSCYLDTQVDSKDQLKLQGSDDGIDGKQYNSSVLSQQGNNVQLASSDLLQSSSKYEIIDIMDPGGPWPIENYRLTKVILEQTNCIIKS</sequence>
<comment type="caution">
    <text evidence="1">The sequence shown here is derived from an EMBL/GenBank/DDBJ whole genome shotgun (WGS) entry which is preliminary data.</text>
</comment>
<name>A0ABD2P5V9_9CUCU</name>
<dbReference type="EMBL" id="JABFTP020000185">
    <property type="protein sequence ID" value="KAL3286260.1"/>
    <property type="molecule type" value="Genomic_DNA"/>
</dbReference>
<protein>
    <submittedName>
        <fullName evidence="1">Uncharacterized protein</fullName>
    </submittedName>
</protein>
<keyword evidence="2" id="KW-1185">Reference proteome</keyword>
<evidence type="ECO:0000313" key="2">
    <source>
        <dbReference type="Proteomes" id="UP001516400"/>
    </source>
</evidence>
<dbReference type="AlphaFoldDB" id="A0ABD2P5V9"/>
<accession>A0ABD2P5V9</accession>
<evidence type="ECO:0000313" key="1">
    <source>
        <dbReference type="EMBL" id="KAL3286260.1"/>
    </source>
</evidence>